<reference evidence="1" key="1">
    <citation type="submission" date="2022-07" db="EMBL/GenBank/DDBJ databases">
        <title>Complete genome sequence of Salinispirillum sp. LH10-3-1 capable of multiple carbohydrate inversion isolated from a soda lake.</title>
        <authorList>
            <person name="Liu J."/>
            <person name="Zhai Y."/>
            <person name="Zhang H."/>
            <person name="Yang H."/>
            <person name="Qu J."/>
            <person name="Li J."/>
        </authorList>
    </citation>
    <scope>NUCLEOTIDE SEQUENCE</scope>
    <source>
        <strain evidence="1">LH 10-3-1</strain>
    </source>
</reference>
<dbReference type="EMBL" id="CP101717">
    <property type="protein sequence ID" value="WLD56632.1"/>
    <property type="molecule type" value="Genomic_DNA"/>
</dbReference>
<protein>
    <submittedName>
        <fullName evidence="1">Uncharacterized protein</fullName>
    </submittedName>
</protein>
<dbReference type="RefSeq" id="WP_304993914.1">
    <property type="nucleotide sequence ID" value="NZ_CP101717.1"/>
</dbReference>
<accession>A0AB38YBD3</accession>
<evidence type="ECO:0000313" key="1">
    <source>
        <dbReference type="EMBL" id="WLD56632.1"/>
    </source>
</evidence>
<sequence>MYWEIVELEDGDIALVREDETEPMLKIAFSKEAKNRLQANHVEVAKAMIGAGMDAVEQLMEMEEGMDGFDEWVDVEPQYTTIH</sequence>
<proteinExistence type="predicted"/>
<gene>
    <name evidence="1" type="ORF">NFC81_07760</name>
</gene>
<organism evidence="1">
    <name type="scientific">Salinispirillum sp. LH 10-3-1</name>
    <dbReference type="NCBI Taxonomy" id="2952525"/>
    <lineage>
        <taxon>Bacteria</taxon>
        <taxon>Pseudomonadati</taxon>
        <taxon>Pseudomonadota</taxon>
        <taxon>Gammaproteobacteria</taxon>
        <taxon>Oceanospirillales</taxon>
        <taxon>Saccharospirillaceae</taxon>
        <taxon>Salinispirillum</taxon>
    </lineage>
</organism>
<name>A0AB38YBD3_9GAMM</name>
<dbReference type="AlphaFoldDB" id="A0AB38YBD3"/>